<keyword evidence="4" id="KW-1185">Reference proteome</keyword>
<feature type="transmembrane region" description="Helical" evidence="1">
    <location>
        <begin position="214"/>
        <end position="234"/>
    </location>
</feature>
<dbReference type="RefSeq" id="WP_071177198.1">
    <property type="nucleotide sequence ID" value="NZ_CP017831.1"/>
</dbReference>
<feature type="transmembrane region" description="Helical" evidence="1">
    <location>
        <begin position="274"/>
        <end position="297"/>
    </location>
</feature>
<dbReference type="PANTHER" id="PTHR45138:SF9">
    <property type="entry name" value="DIGUANYLATE CYCLASE DGCM-RELATED"/>
    <property type="match status" value="1"/>
</dbReference>
<dbReference type="AlphaFoldDB" id="A0A1D9P4T1"/>
<organism evidence="3 4">
    <name type="scientific">Butyrivibrio hungatei</name>
    <dbReference type="NCBI Taxonomy" id="185008"/>
    <lineage>
        <taxon>Bacteria</taxon>
        <taxon>Bacillati</taxon>
        <taxon>Bacillota</taxon>
        <taxon>Clostridia</taxon>
        <taxon>Lachnospirales</taxon>
        <taxon>Lachnospiraceae</taxon>
        <taxon>Butyrivibrio</taxon>
    </lineage>
</organism>
<dbReference type="SUPFAM" id="SSF55073">
    <property type="entry name" value="Nucleotide cyclase"/>
    <property type="match status" value="1"/>
</dbReference>
<name>A0A1D9P4T1_9FIRM</name>
<dbReference type="GO" id="GO:0052621">
    <property type="term" value="F:diguanylate cyclase activity"/>
    <property type="evidence" value="ECO:0007669"/>
    <property type="project" value="TreeGrafter"/>
</dbReference>
<dbReference type="InterPro" id="IPR050469">
    <property type="entry name" value="Diguanylate_Cyclase"/>
</dbReference>
<sequence>MEIKTKIKAASLSILAIIIITITVIVLGTAKFNTPYDYPLVQLDSGWTISRDGKSHPIESLSTASIGLANKGDEISVSTTIPYIGNIPQTTLEFRSILSTVDVYIDDELIYSYGYDYTIKNLMLPKFHHFIPLPKHSDGKTIEIVFTATEDNAFSSFSPFYLGSYKDISNKLLQPNRLPIVIGNFLCMFGFVLLVLSPFLIFSDNHDYSIMFSALISIFMGFYILCYNDILWYVSNSPAVYTFLEYVSLFLIPPCIIGFIISTRQVRALGIGKALLSINLAFVLTTFVLHATNLLHICHFVTFFHLLVVCEALFFVISLVHAIITKRKKASDNNAAPMSATMLIVGLICFLTCAITDIILFNLLKYGSTGESSATINFTTVGALLFMICLFLNYFFHCIEYISELSTKKHLEGLAYSDSLTGLSNRTKCELVFAELKGDYTIISLDLDYLKYTNDNYGHLEGDKLISGFGNILKNSFTDACLVGRMGGDEFIVVLPYIDTERTERDLSCMSDLMAYESSREVHIKYSASWGYANSKERDLLKVATPQKVYLLADSRMYEMKKSHHDQSLSRLYDDLLKNLSGKAGDTNNA</sequence>
<gene>
    <name evidence="3" type="ORF">bhn_I2584</name>
</gene>
<protein>
    <submittedName>
        <fullName evidence="3">GGDEF domain-containing protein</fullName>
    </submittedName>
</protein>
<feature type="transmembrane region" description="Helical" evidence="1">
    <location>
        <begin position="336"/>
        <end position="364"/>
    </location>
</feature>
<feature type="transmembrane region" description="Helical" evidence="1">
    <location>
        <begin position="376"/>
        <end position="396"/>
    </location>
</feature>
<dbReference type="SMART" id="SM00267">
    <property type="entry name" value="GGDEF"/>
    <property type="match status" value="1"/>
</dbReference>
<dbReference type="PROSITE" id="PS50887">
    <property type="entry name" value="GGDEF"/>
    <property type="match status" value="1"/>
</dbReference>
<dbReference type="NCBIfam" id="TIGR00254">
    <property type="entry name" value="GGDEF"/>
    <property type="match status" value="1"/>
</dbReference>
<feature type="transmembrane region" description="Helical" evidence="1">
    <location>
        <begin position="12"/>
        <end position="30"/>
    </location>
</feature>
<dbReference type="CDD" id="cd01949">
    <property type="entry name" value="GGDEF"/>
    <property type="match status" value="1"/>
</dbReference>
<dbReference type="KEGG" id="bhu:bhn_I2584"/>
<dbReference type="InterPro" id="IPR000160">
    <property type="entry name" value="GGDEF_dom"/>
</dbReference>
<proteinExistence type="predicted"/>
<feature type="transmembrane region" description="Helical" evidence="1">
    <location>
        <begin position="303"/>
        <end position="324"/>
    </location>
</feature>
<feature type="domain" description="GGDEF" evidence="2">
    <location>
        <begin position="438"/>
        <end position="575"/>
    </location>
</feature>
<feature type="transmembrane region" description="Helical" evidence="1">
    <location>
        <begin position="240"/>
        <end position="262"/>
    </location>
</feature>
<keyword evidence="1" id="KW-0812">Transmembrane</keyword>
<evidence type="ECO:0000313" key="4">
    <source>
        <dbReference type="Proteomes" id="UP000179284"/>
    </source>
</evidence>
<reference evidence="4" key="1">
    <citation type="submission" date="2016-10" db="EMBL/GenBank/DDBJ databases">
        <title>The complete genome sequence of the rumen bacterium Butyrivibrio hungatei MB2003.</title>
        <authorList>
            <person name="Palevich N."/>
            <person name="Kelly W.J."/>
            <person name="Leahy S.C."/>
            <person name="Altermann E."/>
            <person name="Rakonjac J."/>
            <person name="Attwood G.T."/>
        </authorList>
    </citation>
    <scope>NUCLEOTIDE SEQUENCE [LARGE SCALE GENOMIC DNA]</scope>
    <source>
        <strain evidence="4">MB2003</strain>
    </source>
</reference>
<dbReference type="Gene3D" id="3.30.70.270">
    <property type="match status" value="1"/>
</dbReference>
<evidence type="ECO:0000313" key="3">
    <source>
        <dbReference type="EMBL" id="AOZ97616.1"/>
    </source>
</evidence>
<dbReference type="PANTHER" id="PTHR45138">
    <property type="entry name" value="REGULATORY COMPONENTS OF SENSORY TRANSDUCTION SYSTEM"/>
    <property type="match status" value="1"/>
</dbReference>
<accession>A0A1D9P4T1</accession>
<feature type="transmembrane region" description="Helical" evidence="1">
    <location>
        <begin position="180"/>
        <end position="202"/>
    </location>
</feature>
<dbReference type="Pfam" id="PF00990">
    <property type="entry name" value="GGDEF"/>
    <property type="match status" value="1"/>
</dbReference>
<evidence type="ECO:0000259" key="2">
    <source>
        <dbReference type="PROSITE" id="PS50887"/>
    </source>
</evidence>
<keyword evidence="1" id="KW-0472">Membrane</keyword>
<dbReference type="InterPro" id="IPR029787">
    <property type="entry name" value="Nucleotide_cyclase"/>
</dbReference>
<dbReference type="EMBL" id="CP017831">
    <property type="protein sequence ID" value="AOZ97616.1"/>
    <property type="molecule type" value="Genomic_DNA"/>
</dbReference>
<evidence type="ECO:0000256" key="1">
    <source>
        <dbReference type="SAM" id="Phobius"/>
    </source>
</evidence>
<dbReference type="InterPro" id="IPR043128">
    <property type="entry name" value="Rev_trsase/Diguanyl_cyclase"/>
</dbReference>
<dbReference type="Proteomes" id="UP000179284">
    <property type="component" value="Chromosome I"/>
</dbReference>
<keyword evidence="1" id="KW-1133">Transmembrane helix</keyword>